<dbReference type="InterPro" id="IPR000683">
    <property type="entry name" value="Gfo/Idh/MocA-like_OxRdtase_N"/>
</dbReference>
<organism evidence="2 3">
    <name type="scientific">Oceanirhabdus seepicola</name>
    <dbReference type="NCBI Taxonomy" id="2828781"/>
    <lineage>
        <taxon>Bacteria</taxon>
        <taxon>Bacillati</taxon>
        <taxon>Bacillota</taxon>
        <taxon>Clostridia</taxon>
        <taxon>Eubacteriales</taxon>
        <taxon>Clostridiaceae</taxon>
        <taxon>Oceanirhabdus</taxon>
    </lineage>
</organism>
<reference evidence="2" key="1">
    <citation type="journal article" date="2021" name="mSystems">
        <title>Bacteria and Archaea Synergistically Convert Glycine Betaine to Biogenic Methane in the Formosa Cold Seep of the South China Sea.</title>
        <authorList>
            <person name="Li L."/>
            <person name="Zhang W."/>
            <person name="Zhang S."/>
            <person name="Song L."/>
            <person name="Sun Q."/>
            <person name="Zhang H."/>
            <person name="Xiang H."/>
            <person name="Dong X."/>
        </authorList>
    </citation>
    <scope>NUCLEOTIDE SEQUENCE</scope>
    <source>
        <strain evidence="2">ZWT</strain>
    </source>
</reference>
<evidence type="ECO:0000313" key="3">
    <source>
        <dbReference type="Proteomes" id="UP001056429"/>
    </source>
</evidence>
<feature type="domain" description="Gfo/Idh/MocA-like oxidoreductase N-terminal" evidence="1">
    <location>
        <begin position="1"/>
        <end position="117"/>
    </location>
</feature>
<proteinExistence type="predicted"/>
<dbReference type="SUPFAM" id="SSF51735">
    <property type="entry name" value="NAD(P)-binding Rossmann-fold domains"/>
    <property type="match status" value="1"/>
</dbReference>
<dbReference type="EMBL" id="JAGSOJ010000005">
    <property type="protein sequence ID" value="MCM1992182.1"/>
    <property type="molecule type" value="Genomic_DNA"/>
</dbReference>
<dbReference type="Gene3D" id="3.40.50.720">
    <property type="entry name" value="NAD(P)-binding Rossmann-like Domain"/>
    <property type="match status" value="1"/>
</dbReference>
<gene>
    <name evidence="2" type="ORF">KDK92_20870</name>
</gene>
<sequence length="312" mass="35227">MKIGILGTGFGRYHASIYKKLSDVESIIIFGRDKDKLNKIKTELQIEVTDNINDILTNPDIDLVDICLPSNLHRKYVIEALKNGKNVYCETPVSLSLADAIAMKECEKEYGKKVFVDLFIKHEPPYEFLFNLAQKKEYGNLKALYLKRNTPPFWGDLGIGNITTNLMIHEFDFITWLLGSPDNISVSGLPTKEGESIVIANLNYKDTLVQVQSSSMMAKYYPFTVGYEAVFENAVIEFSEKCYEAGSDISCKLYTNSTVMDIELNDKNCYEESIKHVLDCCNKNIPTKLGIDDAIKSLEIAINAKNLLLEKV</sequence>
<dbReference type="InterPro" id="IPR051450">
    <property type="entry name" value="Gfo/Idh/MocA_Oxidoreductases"/>
</dbReference>
<dbReference type="SUPFAM" id="SSF55347">
    <property type="entry name" value="Glyceraldehyde-3-phosphate dehydrogenase-like, C-terminal domain"/>
    <property type="match status" value="1"/>
</dbReference>
<dbReference type="Pfam" id="PF01408">
    <property type="entry name" value="GFO_IDH_MocA"/>
    <property type="match status" value="1"/>
</dbReference>
<evidence type="ECO:0000259" key="1">
    <source>
        <dbReference type="Pfam" id="PF01408"/>
    </source>
</evidence>
<dbReference type="PANTHER" id="PTHR43377:SF1">
    <property type="entry name" value="BILIVERDIN REDUCTASE A"/>
    <property type="match status" value="1"/>
</dbReference>
<dbReference type="GO" id="GO:0000166">
    <property type="term" value="F:nucleotide binding"/>
    <property type="evidence" value="ECO:0007669"/>
    <property type="project" value="InterPro"/>
</dbReference>
<dbReference type="PANTHER" id="PTHR43377">
    <property type="entry name" value="BILIVERDIN REDUCTASE A"/>
    <property type="match status" value="1"/>
</dbReference>
<dbReference type="AlphaFoldDB" id="A0A9J6P843"/>
<comment type="caution">
    <text evidence="2">The sequence shown here is derived from an EMBL/GenBank/DDBJ whole genome shotgun (WGS) entry which is preliminary data.</text>
</comment>
<dbReference type="InterPro" id="IPR036291">
    <property type="entry name" value="NAD(P)-bd_dom_sf"/>
</dbReference>
<dbReference type="Proteomes" id="UP001056429">
    <property type="component" value="Unassembled WGS sequence"/>
</dbReference>
<evidence type="ECO:0000313" key="2">
    <source>
        <dbReference type="EMBL" id="MCM1992182.1"/>
    </source>
</evidence>
<dbReference type="RefSeq" id="WP_250861348.1">
    <property type="nucleotide sequence ID" value="NZ_JAGSOJ010000005.1"/>
</dbReference>
<protein>
    <submittedName>
        <fullName evidence="2">Gfo/Idh/MocA family oxidoreductase</fullName>
    </submittedName>
</protein>
<reference evidence="2" key="2">
    <citation type="submission" date="2021-04" db="EMBL/GenBank/DDBJ databases">
        <authorList>
            <person name="Dong X."/>
        </authorList>
    </citation>
    <scope>NUCLEOTIDE SEQUENCE</scope>
    <source>
        <strain evidence="2">ZWT</strain>
    </source>
</reference>
<keyword evidence="3" id="KW-1185">Reference proteome</keyword>
<name>A0A9J6P843_9CLOT</name>
<dbReference type="Gene3D" id="3.30.360.10">
    <property type="entry name" value="Dihydrodipicolinate Reductase, domain 2"/>
    <property type="match status" value="1"/>
</dbReference>
<accession>A0A9J6P843</accession>